<feature type="compositionally biased region" description="Polar residues" evidence="1">
    <location>
        <begin position="366"/>
        <end position="389"/>
    </location>
</feature>
<dbReference type="GO" id="GO:0000724">
    <property type="term" value="P:double-strand break repair via homologous recombination"/>
    <property type="evidence" value="ECO:0007669"/>
    <property type="project" value="TreeGrafter"/>
</dbReference>
<feature type="compositionally biased region" description="Low complexity" evidence="1">
    <location>
        <begin position="399"/>
        <end position="409"/>
    </location>
</feature>
<reference evidence="3" key="1">
    <citation type="submission" date="2016-07" db="EMBL/GenBank/DDBJ databases">
        <title>Multiple horizontal gene transfer events from other fungi enriched the ability of initially mycotrophic Trichoderma (Ascomycota) to feed on dead plant biomass.</title>
        <authorList>
            <consortium name="DOE Joint Genome Institute"/>
            <person name="Atanasova L."/>
            <person name="Chenthamara K."/>
            <person name="Zhang J."/>
            <person name="Grujic M."/>
            <person name="Henrissat B."/>
            <person name="Kuo A."/>
            <person name="Aerts A."/>
            <person name="Salamov A."/>
            <person name="Lipzen A."/>
            <person name="Labutti K."/>
            <person name="Barry K."/>
            <person name="Miao Y."/>
            <person name="Rahimi M.J."/>
            <person name="Shen Q."/>
            <person name="Grigoriev I.V."/>
            <person name="Kubicek C.P."/>
            <person name="Druzhinina I.S."/>
        </authorList>
    </citation>
    <scope>NUCLEOTIDE SEQUENCE [LARGE SCALE GENOMIC DNA]</scope>
    <source>
        <strain evidence="3">TUCIM 6016</strain>
    </source>
</reference>
<evidence type="ECO:0000256" key="1">
    <source>
        <dbReference type="SAM" id="MobiDB-lite"/>
    </source>
</evidence>
<feature type="region of interest" description="Disordered" evidence="1">
    <location>
        <begin position="457"/>
        <end position="488"/>
    </location>
</feature>
<dbReference type="Pfam" id="PF09462">
    <property type="entry name" value="Mus7"/>
    <property type="match status" value="1"/>
</dbReference>
<feature type="compositionally biased region" description="Basic residues" evidence="1">
    <location>
        <begin position="868"/>
        <end position="877"/>
    </location>
</feature>
<name>A0A2T4AXB3_9HYPO</name>
<accession>A0A2T4AXB3</accession>
<feature type="region of interest" description="Disordered" evidence="1">
    <location>
        <begin position="219"/>
        <end position="440"/>
    </location>
</feature>
<evidence type="ECO:0008006" key="4">
    <source>
        <dbReference type="Google" id="ProtNLM"/>
    </source>
</evidence>
<evidence type="ECO:0000313" key="3">
    <source>
        <dbReference type="Proteomes" id="UP000241546"/>
    </source>
</evidence>
<feature type="compositionally biased region" description="Basic residues" evidence="1">
    <location>
        <begin position="629"/>
        <end position="639"/>
    </location>
</feature>
<sequence length="2150" mass="240777">RTMSDWRERGEVPDSQEESDDFSSDLETRLPVTASIAEAQGTEDIWAFPGSDDEEQGNIPSAADVPPFSTRPSLRATSGSVTISLAPAEDNFQSQEQLSPPKLPETIPSSPSASSPDEVVSRHNQETADAPSLPNGNAIAASSNDAASFASASAVSGEQPTTTRANVAHHHAAESDTADATTRYGRRLRPRNLIQEKPYFYDRVTYSNAFRKHGLIPVNVVTESERRQDPEASSDAASWDGDYDQDSQDIDLPPETDKTATGGFAAPLRELDMPDADQPFPRVPQPPARAIISSLPSSPTTAADDDQDLPDLDQLLGRPPTTRTKKSMWGASQVQTSTQRFRRRDIIYSDSPEPNSVVGQRPKSAGSFQGGSDSETQQSVPREVINQQASSPKTPPGPSGSDSVVSISPQEIDRQDEHSRQEGHEGSESRSEAESDTHQVVTQFRRRIRGVLPASWLRLDQQTSKNGSGRSPKRRPRHHSAHQQQRGIALTKTVTHGALSSTAIPLSLDEDSPVQYTTDDMPEPQYSITPSQDSERENEGLSDDSVAEEDYISPLAVGSKRQLRLSKASKGNRKRAKVSAGSRSRLVRAHSKQQAITGFLQTQTRDRAKSLPADHLSDGSQRIPDKPRQKAVGRPKRRPQSPVLLSILDTIEPDAPRFMRIAARSARQTLTQGRSSVQQKRIKLATRQDQVDVLSVMEKWKSGLIKQRPSVTAASQSYRKRHQVTKANQKFSSKGPSSSVLFSTSRGTSRKLVECRGKSGSVSYRRNGSDTDVDTTLTSAAGVGSFLPSLAIREAQLEVAEEAGEAMVSFRSRKGALDRIFNKQRRKKPALHLAENSNTDGPSHSITEAYTMGHTPSRISQEQERKQRPPRLRKSIKPTRLDVTAPQYTRAGDPLPVASYVIAADGPSEKSKLYGLGPYGTRYTHHFEVFPLALGVQFHPSTLLGSGVFKAVVEDSHVGKAKLDSRFSIKLDDHVFNLDSWTPHVSSEIGLFFDTLAGSVLDIILAGRLEKSQEEKVIRGTISATHSVFEYMQKVLDTPETESLTPPLIPRLQEVLGSVIHRLDKGLAQLSFFHASHRQLILNLLDRVLLMSFAMTRYCQRTPQLLDEHSGSQRFMLLPAGLMISVLLRCGLDPIQQVYRDVGRPNRRDRTLEKGAVEVHSWTLLIKLFRHASSRQLSFWSALETAILTPEVLSGTDALEFERIWETMFTLLPLFEFDDSGRIATKVPHKAENEGWAIPQKLLRRVFQLYQDNEQQTASFNNYCRALISRCHYLVRQWGWLRSASVVGVIFDFFGSRSLAHLRNEEVYQSPRFLEELAEEPVLEVEADDFCFHIFLKLLALSIKNLRHFGSQKDIRNLVARTIPNHNRSYLKEHTVHERDLAALRNHHDLIGTLFWAAPPAIRPSVAIIEKLVAAASSHKEACLINIRAWAQLARFVVSSGEAKSSFKPFEEWRDAVFQQMLVQFGNIAADVHLQQVNLSEDKSKFITQSVVDATIKKNKAAVMDVIRLSLTASLDVIRCAPDLEAATHCLSTRHLKQVFEYFKVSPFELDWSILRTALTILDTFVSRIEDFKASHSNQQSESQLLESAQADEAFCALGQEISHSYFSMARCILSLPTEGSGFRGSPTADKAWCVRQVTTLSARMGIGFINGSLMINGDLFKLSDMFKSGNYCLFSGQLQSMDPSHRQHLILFISTLLRYEFDDFSDVDFNICEVWILALVTPIEYLRYEDLIDIQRHCYTNGYIPDRMVELPTQPSYKTNHLLFEFALSSMRKKLRRAGPQARRVLSIEYSRTLRLAMGQMRNDLSVTYENTLQHRQYVEFVQGVISSIKAHGSDICNIDGFFLQSSREYYHPPIQDPQLQIAGMLSYGIRIEEGDPRAAHELFYLLFNNFKHALRKGNLAHDVRMLREAMKHKSILAFVLGKMLPAILGVSFLDSSSFALLDVYTEALHRLLRGPILPRQLGSDDLPYVIVTIRAIVEGMRIMRRRREILTTSQLHILRQALVISNSLWPSLLVVTAERPGDPCLRDIASVMRQIASFATVAQGYLHDLTEMESDDLPEADLLFQGLGVDQPLVFDEHVKSFTVNMKDDIAKTWILGPERISIQMPTKANGLAQEDGHGVQLPNWAVKDIVRDIYDQIQHWYWQWVAF</sequence>
<dbReference type="OrthoDB" id="2386201at2759"/>
<dbReference type="PANTHER" id="PTHR28122:SF1">
    <property type="entry name" value="E3 UBIQUITIN-PROTEIN LIGASE SUBSTRATE RECEPTOR MMS22"/>
    <property type="match status" value="1"/>
</dbReference>
<evidence type="ECO:0000313" key="2">
    <source>
        <dbReference type="EMBL" id="PTB61693.1"/>
    </source>
</evidence>
<dbReference type="GO" id="GO:0005634">
    <property type="term" value="C:nucleus"/>
    <property type="evidence" value="ECO:0007669"/>
    <property type="project" value="InterPro"/>
</dbReference>
<feature type="compositionally biased region" description="Polar residues" evidence="1">
    <location>
        <begin position="592"/>
        <end position="603"/>
    </location>
</feature>
<feature type="compositionally biased region" description="Low complexity" evidence="1">
    <location>
        <begin position="138"/>
        <end position="156"/>
    </location>
</feature>
<feature type="compositionally biased region" description="Polar residues" evidence="1">
    <location>
        <begin position="835"/>
        <end position="848"/>
    </location>
</feature>
<dbReference type="EMBL" id="KZ680231">
    <property type="protein sequence ID" value="PTB61693.1"/>
    <property type="molecule type" value="Genomic_DNA"/>
</dbReference>
<feature type="compositionally biased region" description="Acidic residues" evidence="1">
    <location>
        <begin position="14"/>
        <end position="24"/>
    </location>
</feature>
<dbReference type="PANTHER" id="PTHR28122">
    <property type="entry name" value="E3 UBIQUITIN-PROTEIN LIGASE SUBSTRATE RECEPTOR MMS22"/>
    <property type="match status" value="1"/>
</dbReference>
<feature type="non-terminal residue" evidence="2">
    <location>
        <position position="1"/>
    </location>
</feature>
<dbReference type="GO" id="GO:0031297">
    <property type="term" value="P:replication fork processing"/>
    <property type="evidence" value="ECO:0007669"/>
    <property type="project" value="InterPro"/>
</dbReference>
<feature type="region of interest" description="Disordered" evidence="1">
    <location>
        <begin position="559"/>
        <end position="640"/>
    </location>
</feature>
<feature type="compositionally biased region" description="Basic and acidic residues" evidence="1">
    <location>
        <begin position="411"/>
        <end position="437"/>
    </location>
</feature>
<feature type="region of interest" description="Disordered" evidence="1">
    <location>
        <begin position="825"/>
        <end position="877"/>
    </location>
</feature>
<gene>
    <name evidence="2" type="ORF">BBK36DRAFT_1131183</name>
</gene>
<feature type="compositionally biased region" description="Polar residues" evidence="1">
    <location>
        <begin position="460"/>
        <end position="469"/>
    </location>
</feature>
<feature type="compositionally biased region" description="Basic and acidic residues" evidence="1">
    <location>
        <begin position="1"/>
        <end position="12"/>
    </location>
</feature>
<dbReference type="Proteomes" id="UP000241546">
    <property type="component" value="Unassembled WGS sequence"/>
</dbReference>
<feature type="compositionally biased region" description="Basic residues" evidence="1">
    <location>
        <begin position="471"/>
        <end position="481"/>
    </location>
</feature>
<proteinExistence type="predicted"/>
<dbReference type="InterPro" id="IPR019021">
    <property type="entry name" value="Mms22"/>
</dbReference>
<organism evidence="2 3">
    <name type="scientific">Trichoderma citrinoviride</name>
    <dbReference type="NCBI Taxonomy" id="58853"/>
    <lineage>
        <taxon>Eukaryota</taxon>
        <taxon>Fungi</taxon>
        <taxon>Dikarya</taxon>
        <taxon>Ascomycota</taxon>
        <taxon>Pezizomycotina</taxon>
        <taxon>Sordariomycetes</taxon>
        <taxon>Hypocreomycetidae</taxon>
        <taxon>Hypocreales</taxon>
        <taxon>Hypocreaceae</taxon>
        <taxon>Trichoderma</taxon>
    </lineage>
</organism>
<feature type="compositionally biased region" description="Polar residues" evidence="1">
    <location>
        <begin position="70"/>
        <end position="83"/>
    </location>
</feature>
<feature type="region of interest" description="Disordered" evidence="1">
    <location>
        <begin position="1"/>
        <end position="192"/>
    </location>
</feature>
<feature type="compositionally biased region" description="Acidic residues" evidence="1">
    <location>
        <begin position="241"/>
        <end position="254"/>
    </location>
</feature>
<dbReference type="GO" id="GO:0035361">
    <property type="term" value="C:Cul8-RING ubiquitin ligase complex"/>
    <property type="evidence" value="ECO:0007669"/>
    <property type="project" value="TreeGrafter"/>
</dbReference>
<dbReference type="GeneID" id="36600051"/>
<protein>
    <recommendedName>
        <fullName evidence="4">Mus7/MMS22 family-domain-containing protein</fullName>
    </recommendedName>
</protein>
<dbReference type="RefSeq" id="XP_024745013.1">
    <property type="nucleotide sequence ID" value="XM_024891933.1"/>
</dbReference>
<keyword evidence="3" id="KW-1185">Reference proteome</keyword>
<feature type="region of interest" description="Disordered" evidence="1">
    <location>
        <begin position="501"/>
        <end position="546"/>
    </location>
</feature>
<feature type="compositionally biased region" description="Polar residues" evidence="1">
    <location>
        <begin position="330"/>
        <end position="339"/>
    </location>
</feature>